<dbReference type="AlphaFoldDB" id="A0A1X7I513"/>
<dbReference type="EMBL" id="FXAR01000001">
    <property type="protein sequence ID" value="SMG09523.1"/>
    <property type="molecule type" value="Genomic_DNA"/>
</dbReference>
<keyword evidence="3" id="KW-1185">Reference proteome</keyword>
<keyword evidence="1" id="KW-0732">Signal</keyword>
<evidence type="ECO:0000256" key="1">
    <source>
        <dbReference type="SAM" id="SignalP"/>
    </source>
</evidence>
<dbReference type="STRING" id="1610489.SAMN06295981_0430"/>
<evidence type="ECO:0008006" key="4">
    <source>
        <dbReference type="Google" id="ProtNLM"/>
    </source>
</evidence>
<evidence type="ECO:0000313" key="3">
    <source>
        <dbReference type="Proteomes" id="UP000193309"/>
    </source>
</evidence>
<organism evidence="2 3">
    <name type="scientific">Corynebacterium pollutisoli</name>
    <dbReference type="NCBI Taxonomy" id="1610489"/>
    <lineage>
        <taxon>Bacteria</taxon>
        <taxon>Bacillati</taxon>
        <taxon>Actinomycetota</taxon>
        <taxon>Actinomycetes</taxon>
        <taxon>Mycobacteriales</taxon>
        <taxon>Corynebacteriaceae</taxon>
        <taxon>Corynebacterium</taxon>
    </lineage>
</organism>
<gene>
    <name evidence="2" type="ORF">SAMN06295981_0430</name>
</gene>
<sequence>MIRRRLAVALVAATSTTLALVTPVQAQEPSSLSSTTEAPENGNDLEGLPDMLMSAVVDGETALVLEVIRAIMALGLAVTQGATIILPLIPGGTDQLRNFFGQFGIQV</sequence>
<protein>
    <recommendedName>
        <fullName evidence="4">Secreted protein</fullName>
    </recommendedName>
</protein>
<accession>A0A1X7I513</accession>
<dbReference type="RefSeq" id="WP_085548580.1">
    <property type="nucleotide sequence ID" value="NZ_FXAR01000001.1"/>
</dbReference>
<feature type="signal peptide" evidence="1">
    <location>
        <begin position="1"/>
        <end position="26"/>
    </location>
</feature>
<evidence type="ECO:0000313" key="2">
    <source>
        <dbReference type="EMBL" id="SMG09523.1"/>
    </source>
</evidence>
<proteinExistence type="predicted"/>
<dbReference type="Proteomes" id="UP000193309">
    <property type="component" value="Unassembled WGS sequence"/>
</dbReference>
<name>A0A1X7I513_9CORY</name>
<dbReference type="OrthoDB" id="4428006at2"/>
<reference evidence="3" key="1">
    <citation type="submission" date="2017-04" db="EMBL/GenBank/DDBJ databases">
        <authorList>
            <person name="Varghese N."/>
            <person name="Submissions S."/>
        </authorList>
    </citation>
    <scope>NUCLEOTIDE SEQUENCE [LARGE SCALE GENOMIC DNA]</scope>
    <source>
        <strain evidence="3">VDS</strain>
    </source>
</reference>
<feature type="chain" id="PRO_5013050022" description="Secreted protein" evidence="1">
    <location>
        <begin position="27"/>
        <end position="107"/>
    </location>
</feature>